<evidence type="ECO:0000313" key="2">
    <source>
        <dbReference type="Proteomes" id="UP001626550"/>
    </source>
</evidence>
<dbReference type="EMBL" id="JBJKFK010000244">
    <property type="protein sequence ID" value="KAL3318433.1"/>
    <property type="molecule type" value="Genomic_DNA"/>
</dbReference>
<dbReference type="AlphaFoldDB" id="A0ABD2QGA4"/>
<sequence length="262" mass="30187">MFMNFIDLCFDWVDVQSGEFQVETVAPLTNLDCAEILSNADENVHRFPHVLLGFEFGGWQLWSLQLPEADPVCPSLIYSGRHFPRGAPVTSAAFMEPSDDPRSFCYLWITWGVPLPEMKAYLETISAFGQKKSLCGSACLHQMAFMYRCQETDPVTNQFIQHYQDLIGICDRLVTYPQLNPFLRTILHPPAHKEVDFDAVFAKDCTQVDEESLMRLNYGIIKTQSLLQNRLVALIWPQENLFKISLFDLDQWYNAQMPFNIK</sequence>
<protein>
    <submittedName>
        <fullName evidence="1">Protein ELYS</fullName>
    </submittedName>
</protein>
<keyword evidence="2" id="KW-1185">Reference proteome</keyword>
<name>A0ABD2QGA4_9PLAT</name>
<evidence type="ECO:0000313" key="1">
    <source>
        <dbReference type="EMBL" id="KAL3318433.1"/>
    </source>
</evidence>
<accession>A0ABD2QGA4</accession>
<proteinExistence type="predicted"/>
<reference evidence="1 2" key="1">
    <citation type="submission" date="2024-11" db="EMBL/GenBank/DDBJ databases">
        <title>Adaptive evolution of stress response genes in parasites aligns with host niche diversity.</title>
        <authorList>
            <person name="Hahn C."/>
            <person name="Resl P."/>
        </authorList>
    </citation>
    <scope>NUCLEOTIDE SEQUENCE [LARGE SCALE GENOMIC DNA]</scope>
    <source>
        <strain evidence="1">EGGRZ-B1_66</strain>
        <tissue evidence="1">Body</tissue>
    </source>
</reference>
<comment type="caution">
    <text evidence="1">The sequence shown here is derived from an EMBL/GenBank/DDBJ whole genome shotgun (WGS) entry which is preliminary data.</text>
</comment>
<organism evidence="1 2">
    <name type="scientific">Cichlidogyrus casuarinus</name>
    <dbReference type="NCBI Taxonomy" id="1844966"/>
    <lineage>
        <taxon>Eukaryota</taxon>
        <taxon>Metazoa</taxon>
        <taxon>Spiralia</taxon>
        <taxon>Lophotrochozoa</taxon>
        <taxon>Platyhelminthes</taxon>
        <taxon>Monogenea</taxon>
        <taxon>Monopisthocotylea</taxon>
        <taxon>Dactylogyridea</taxon>
        <taxon>Ancyrocephalidae</taxon>
        <taxon>Cichlidogyrus</taxon>
    </lineage>
</organism>
<dbReference type="Proteomes" id="UP001626550">
    <property type="component" value="Unassembled WGS sequence"/>
</dbReference>
<gene>
    <name evidence="1" type="primary">AHCTF1</name>
    <name evidence="1" type="ORF">Ciccas_002904</name>
</gene>